<dbReference type="RefSeq" id="XP_033399972.1">
    <property type="nucleotide sequence ID" value="XM_033540126.1"/>
</dbReference>
<organism evidence="2 3">
    <name type="scientific">Aplosporella prunicola CBS 121167</name>
    <dbReference type="NCBI Taxonomy" id="1176127"/>
    <lineage>
        <taxon>Eukaryota</taxon>
        <taxon>Fungi</taxon>
        <taxon>Dikarya</taxon>
        <taxon>Ascomycota</taxon>
        <taxon>Pezizomycotina</taxon>
        <taxon>Dothideomycetes</taxon>
        <taxon>Dothideomycetes incertae sedis</taxon>
        <taxon>Botryosphaeriales</taxon>
        <taxon>Aplosporellaceae</taxon>
        <taxon>Aplosporella</taxon>
    </lineage>
</organism>
<evidence type="ECO:0000256" key="1">
    <source>
        <dbReference type="SAM" id="MobiDB-lite"/>
    </source>
</evidence>
<name>A0A6A6BJB8_9PEZI</name>
<dbReference type="EMBL" id="ML995480">
    <property type="protein sequence ID" value="KAF2144260.1"/>
    <property type="molecule type" value="Genomic_DNA"/>
</dbReference>
<accession>A0A6A6BJB8</accession>
<evidence type="ECO:0000313" key="3">
    <source>
        <dbReference type="Proteomes" id="UP000799438"/>
    </source>
</evidence>
<protein>
    <submittedName>
        <fullName evidence="2">Uncharacterized protein</fullName>
    </submittedName>
</protein>
<sequence>MVERNSRLVQSPSLPVSRGGGKTRPAAESPPPRVWRRFCTANIGPASLPACLAACGGAGYAAYAGFAGYAGWLRG</sequence>
<reference evidence="2" key="1">
    <citation type="journal article" date="2020" name="Stud. Mycol.">
        <title>101 Dothideomycetes genomes: a test case for predicting lifestyles and emergence of pathogens.</title>
        <authorList>
            <person name="Haridas S."/>
            <person name="Albert R."/>
            <person name="Binder M."/>
            <person name="Bloem J."/>
            <person name="Labutti K."/>
            <person name="Salamov A."/>
            <person name="Andreopoulos B."/>
            <person name="Baker S."/>
            <person name="Barry K."/>
            <person name="Bills G."/>
            <person name="Bluhm B."/>
            <person name="Cannon C."/>
            <person name="Castanera R."/>
            <person name="Culley D."/>
            <person name="Daum C."/>
            <person name="Ezra D."/>
            <person name="Gonzalez J."/>
            <person name="Henrissat B."/>
            <person name="Kuo A."/>
            <person name="Liang C."/>
            <person name="Lipzen A."/>
            <person name="Lutzoni F."/>
            <person name="Magnuson J."/>
            <person name="Mondo S."/>
            <person name="Nolan M."/>
            <person name="Ohm R."/>
            <person name="Pangilinan J."/>
            <person name="Park H.-J."/>
            <person name="Ramirez L."/>
            <person name="Alfaro M."/>
            <person name="Sun H."/>
            <person name="Tritt A."/>
            <person name="Yoshinaga Y."/>
            <person name="Zwiers L.-H."/>
            <person name="Turgeon B."/>
            <person name="Goodwin S."/>
            <person name="Spatafora J."/>
            <person name="Crous P."/>
            <person name="Grigoriev I."/>
        </authorList>
    </citation>
    <scope>NUCLEOTIDE SEQUENCE</scope>
    <source>
        <strain evidence="2">CBS 121167</strain>
    </source>
</reference>
<keyword evidence="3" id="KW-1185">Reference proteome</keyword>
<dbReference type="GeneID" id="54297622"/>
<feature type="region of interest" description="Disordered" evidence="1">
    <location>
        <begin position="1"/>
        <end position="31"/>
    </location>
</feature>
<gene>
    <name evidence="2" type="ORF">K452DRAFT_285504</name>
</gene>
<dbReference type="Proteomes" id="UP000799438">
    <property type="component" value="Unassembled WGS sequence"/>
</dbReference>
<proteinExistence type="predicted"/>
<evidence type="ECO:0000313" key="2">
    <source>
        <dbReference type="EMBL" id="KAF2144260.1"/>
    </source>
</evidence>
<dbReference type="AlphaFoldDB" id="A0A6A6BJB8"/>